<evidence type="ECO:0000256" key="1">
    <source>
        <dbReference type="SAM" id="MobiDB-lite"/>
    </source>
</evidence>
<name>A0A8J2BR91_9BACT</name>
<feature type="region of interest" description="Disordered" evidence="1">
    <location>
        <begin position="97"/>
        <end position="119"/>
    </location>
</feature>
<feature type="compositionally biased region" description="Basic and acidic residues" evidence="1">
    <location>
        <begin position="105"/>
        <end position="119"/>
    </location>
</feature>
<dbReference type="EMBL" id="CAJNOB010000002">
    <property type="protein sequence ID" value="CAF0691381.1"/>
    <property type="molecule type" value="Genomic_DNA"/>
</dbReference>
<gene>
    <name evidence="2" type="ORF">MPNT_100027</name>
</gene>
<comment type="caution">
    <text evidence="2">The sequence shown here is derived from an EMBL/GenBank/DDBJ whole genome shotgun (WGS) entry which is preliminary data.</text>
</comment>
<sequence>MHDLHGKILSLCGRLSGEEIRAEAFQEEARSDGTSKLSLFIYPRGLRVTPEQGGRCSTPMRRSAGRWSGVFSARVSLGFRSRNVSYPSCRSLAWTPETSMPSGSRSKERLLRLVEDSRS</sequence>
<accession>A0A8J2BR91</accession>
<reference evidence="2" key="1">
    <citation type="submission" date="2021-02" db="EMBL/GenBank/DDBJ databases">
        <authorList>
            <person name="Cremers G."/>
            <person name="Picone N."/>
        </authorList>
    </citation>
    <scope>NUCLEOTIDE SEQUENCE</scope>
    <source>
        <strain evidence="2">PQ17</strain>
    </source>
</reference>
<organism evidence="2 3">
    <name type="scientific">Candidatus Methylacidithermus pantelleriae</name>
    <dbReference type="NCBI Taxonomy" id="2744239"/>
    <lineage>
        <taxon>Bacteria</taxon>
        <taxon>Pseudomonadati</taxon>
        <taxon>Verrucomicrobiota</taxon>
        <taxon>Methylacidiphilae</taxon>
        <taxon>Methylacidiphilales</taxon>
        <taxon>Methylacidiphilaceae</taxon>
        <taxon>Candidatus Methylacidithermus</taxon>
    </lineage>
</organism>
<protein>
    <submittedName>
        <fullName evidence="2">Uncharacterized protein</fullName>
    </submittedName>
</protein>
<dbReference type="Proteomes" id="UP000663859">
    <property type="component" value="Unassembled WGS sequence"/>
</dbReference>
<evidence type="ECO:0000313" key="3">
    <source>
        <dbReference type="Proteomes" id="UP000663859"/>
    </source>
</evidence>
<evidence type="ECO:0000313" key="2">
    <source>
        <dbReference type="EMBL" id="CAF0691381.1"/>
    </source>
</evidence>
<dbReference type="AlphaFoldDB" id="A0A8J2BR91"/>
<keyword evidence="3" id="KW-1185">Reference proteome</keyword>
<proteinExistence type="predicted"/>